<comment type="caution">
    <text evidence="1">The sequence shown here is derived from an EMBL/GenBank/DDBJ whole genome shotgun (WGS) entry which is preliminary data.</text>
</comment>
<dbReference type="EMBL" id="JACHIP010000010">
    <property type="protein sequence ID" value="MBB5060229.1"/>
    <property type="molecule type" value="Genomic_DNA"/>
</dbReference>
<evidence type="ECO:0000313" key="1">
    <source>
        <dbReference type="EMBL" id="MBB5060229.1"/>
    </source>
</evidence>
<proteinExistence type="predicted"/>
<organism evidence="1 2">
    <name type="scientific">Granulicella aggregans</name>
    <dbReference type="NCBI Taxonomy" id="474949"/>
    <lineage>
        <taxon>Bacteria</taxon>
        <taxon>Pseudomonadati</taxon>
        <taxon>Acidobacteriota</taxon>
        <taxon>Terriglobia</taxon>
        <taxon>Terriglobales</taxon>
        <taxon>Acidobacteriaceae</taxon>
        <taxon>Granulicella</taxon>
    </lineage>
</organism>
<sequence length="128" mass="14351">MIPITTNRVLVNVSASDWAAHFIGPCGQVRIGPWLLHHSAEEVETLLAWGKVSPEALEEHRTNIRRGGTSSVVWQLSNRQVAQLIERGEGWPWNGYELRKMKKAGDYPPRRLAYRSSLTGGIMSGFGR</sequence>
<protein>
    <submittedName>
        <fullName evidence="1">Uncharacterized protein</fullName>
    </submittedName>
</protein>
<dbReference type="RefSeq" id="WP_184222379.1">
    <property type="nucleotide sequence ID" value="NZ_JACHIP010000010.1"/>
</dbReference>
<dbReference type="Proteomes" id="UP000540989">
    <property type="component" value="Unassembled WGS sequence"/>
</dbReference>
<keyword evidence="2" id="KW-1185">Reference proteome</keyword>
<evidence type="ECO:0000313" key="2">
    <source>
        <dbReference type="Proteomes" id="UP000540989"/>
    </source>
</evidence>
<name>A0A7W8E6E4_9BACT</name>
<accession>A0A7W8E6E4</accession>
<dbReference type="AlphaFoldDB" id="A0A7W8E6E4"/>
<reference evidence="1 2" key="1">
    <citation type="submission" date="2020-08" db="EMBL/GenBank/DDBJ databases">
        <title>Genomic Encyclopedia of Type Strains, Phase IV (KMG-V): Genome sequencing to study the core and pangenomes of soil and plant-associated prokaryotes.</title>
        <authorList>
            <person name="Whitman W."/>
        </authorList>
    </citation>
    <scope>NUCLEOTIDE SEQUENCE [LARGE SCALE GENOMIC DNA]</scope>
    <source>
        <strain evidence="1 2">M8UP14</strain>
    </source>
</reference>
<gene>
    <name evidence="1" type="ORF">HDF16_004965</name>
</gene>